<evidence type="ECO:0000313" key="5">
    <source>
        <dbReference type="Proteomes" id="UP000067689"/>
    </source>
</evidence>
<dbReference type="PANTHER" id="PTHR30055:SF226">
    <property type="entry name" value="HTH-TYPE TRANSCRIPTIONAL REGULATOR PKSA"/>
    <property type="match status" value="1"/>
</dbReference>
<dbReference type="PANTHER" id="PTHR30055">
    <property type="entry name" value="HTH-TYPE TRANSCRIPTIONAL REGULATOR RUTR"/>
    <property type="match status" value="1"/>
</dbReference>
<dbReference type="Proteomes" id="UP000067689">
    <property type="component" value="Chromosome"/>
</dbReference>
<dbReference type="SUPFAM" id="SSF48498">
    <property type="entry name" value="Tetracyclin repressor-like, C-terminal domain"/>
    <property type="match status" value="1"/>
</dbReference>
<protein>
    <recommendedName>
        <fullName evidence="3">HTH tetR-type domain-containing protein</fullName>
    </recommendedName>
</protein>
<name>A0A0U4BDY8_9ACTN</name>
<reference evidence="4 5" key="1">
    <citation type="journal article" date="1991" name="Int. J. Syst. Bacteriol.">
        <title>Description of the erythromycin-producing bacterium Arthrobacter sp. strain NRRL B-3381 as Aeromicrobium erythreum gen. nov., sp. nov.</title>
        <authorList>
            <person name="Miller E.S."/>
            <person name="Woese C.R."/>
            <person name="Brenner S."/>
        </authorList>
    </citation>
    <scope>NUCLEOTIDE SEQUENCE [LARGE SCALE GENOMIC DNA]</scope>
    <source>
        <strain evidence="4 5">AR18</strain>
    </source>
</reference>
<dbReference type="RefSeq" id="WP_144433807.1">
    <property type="nucleotide sequence ID" value="NZ_CP011502.1"/>
</dbReference>
<keyword evidence="5" id="KW-1185">Reference proteome</keyword>
<dbReference type="EMBL" id="CP011502">
    <property type="protein sequence ID" value="ALX05876.1"/>
    <property type="molecule type" value="Genomic_DNA"/>
</dbReference>
<feature type="domain" description="HTH tetR-type" evidence="3">
    <location>
        <begin position="17"/>
        <end position="76"/>
    </location>
</feature>
<gene>
    <name evidence="4" type="ORF">AERYTH_14795</name>
</gene>
<dbReference type="InterPro" id="IPR050109">
    <property type="entry name" value="HTH-type_TetR-like_transc_reg"/>
</dbReference>
<dbReference type="STRING" id="2041.AERYTH_14795"/>
<dbReference type="InterPro" id="IPR001647">
    <property type="entry name" value="HTH_TetR"/>
</dbReference>
<evidence type="ECO:0000313" key="4">
    <source>
        <dbReference type="EMBL" id="ALX05876.1"/>
    </source>
</evidence>
<dbReference type="Gene3D" id="1.10.357.10">
    <property type="entry name" value="Tetracycline Repressor, domain 2"/>
    <property type="match status" value="1"/>
</dbReference>
<evidence type="ECO:0000256" key="2">
    <source>
        <dbReference type="PROSITE-ProRule" id="PRU00335"/>
    </source>
</evidence>
<dbReference type="GO" id="GO:0000976">
    <property type="term" value="F:transcription cis-regulatory region binding"/>
    <property type="evidence" value="ECO:0007669"/>
    <property type="project" value="TreeGrafter"/>
</dbReference>
<accession>A0A0U4BDY8</accession>
<dbReference type="OrthoDB" id="4542604at2"/>
<keyword evidence="1 2" id="KW-0238">DNA-binding</keyword>
<dbReference type="InterPro" id="IPR036271">
    <property type="entry name" value="Tet_transcr_reg_TetR-rel_C_sf"/>
</dbReference>
<dbReference type="PATRIC" id="fig|2041.4.peg.3092"/>
<organism evidence="4 5">
    <name type="scientific">Aeromicrobium erythreum</name>
    <dbReference type="NCBI Taxonomy" id="2041"/>
    <lineage>
        <taxon>Bacteria</taxon>
        <taxon>Bacillati</taxon>
        <taxon>Actinomycetota</taxon>
        <taxon>Actinomycetes</taxon>
        <taxon>Propionibacteriales</taxon>
        <taxon>Nocardioidaceae</taxon>
        <taxon>Aeromicrobium</taxon>
    </lineage>
</organism>
<feature type="DNA-binding region" description="H-T-H motif" evidence="2">
    <location>
        <begin position="39"/>
        <end position="58"/>
    </location>
</feature>
<dbReference type="GO" id="GO:0003700">
    <property type="term" value="F:DNA-binding transcription factor activity"/>
    <property type="evidence" value="ECO:0007669"/>
    <property type="project" value="TreeGrafter"/>
</dbReference>
<dbReference type="AlphaFoldDB" id="A0A0U4BDY8"/>
<dbReference type="PROSITE" id="PS50977">
    <property type="entry name" value="HTH_TETR_2"/>
    <property type="match status" value="1"/>
</dbReference>
<dbReference type="KEGG" id="aer:AERYTH_14795"/>
<proteinExistence type="predicted"/>
<dbReference type="InterPro" id="IPR009057">
    <property type="entry name" value="Homeodomain-like_sf"/>
</dbReference>
<evidence type="ECO:0000256" key="1">
    <source>
        <dbReference type="ARBA" id="ARBA00023125"/>
    </source>
</evidence>
<dbReference type="SUPFAM" id="SSF46689">
    <property type="entry name" value="Homeodomain-like"/>
    <property type="match status" value="1"/>
</dbReference>
<dbReference type="Pfam" id="PF00440">
    <property type="entry name" value="TetR_N"/>
    <property type="match status" value="1"/>
</dbReference>
<sequence length="211" mass="22787">MTTTGDGRASRWAGHRERRREEIVERAVAVIDAEGADAPVESIARACGVTRQVLYRQFDHRHDLDVAVADRIVSMLLDHVIVRMTTDDGVEAGLRGTIDAYLDFVLEHRPLYDFVRALPAAPGSGSPVDRITDVVVTVVATLAGELIGSDAAARLPLRDVYATGLVGLADAVVSRWLADPGARTREELVDTLVDVLQLCIQPVLAQAAGRT</sequence>
<evidence type="ECO:0000259" key="3">
    <source>
        <dbReference type="PROSITE" id="PS50977"/>
    </source>
</evidence>